<name>A0A7J0E6W4_9ERIC</name>
<feature type="domain" description="Zinc finger LSD1-type" evidence="2">
    <location>
        <begin position="7"/>
        <end position="26"/>
    </location>
</feature>
<gene>
    <name evidence="3" type="ORF">Acr_02g0002620</name>
</gene>
<organism evidence="3 4">
    <name type="scientific">Actinidia rufa</name>
    <dbReference type="NCBI Taxonomy" id="165716"/>
    <lineage>
        <taxon>Eukaryota</taxon>
        <taxon>Viridiplantae</taxon>
        <taxon>Streptophyta</taxon>
        <taxon>Embryophyta</taxon>
        <taxon>Tracheophyta</taxon>
        <taxon>Spermatophyta</taxon>
        <taxon>Magnoliopsida</taxon>
        <taxon>eudicotyledons</taxon>
        <taxon>Gunneridae</taxon>
        <taxon>Pentapetalae</taxon>
        <taxon>asterids</taxon>
        <taxon>Ericales</taxon>
        <taxon>Actinidiaceae</taxon>
        <taxon>Actinidia</taxon>
    </lineage>
</organism>
<reference evidence="3 4" key="1">
    <citation type="submission" date="2019-07" db="EMBL/GenBank/DDBJ databases">
        <title>De Novo Assembly of kiwifruit Actinidia rufa.</title>
        <authorList>
            <person name="Sugita-Konishi S."/>
            <person name="Sato K."/>
            <person name="Mori E."/>
            <person name="Abe Y."/>
            <person name="Kisaki G."/>
            <person name="Hamano K."/>
            <person name="Suezawa K."/>
            <person name="Otani M."/>
            <person name="Fukuda T."/>
            <person name="Manabe T."/>
            <person name="Gomi K."/>
            <person name="Tabuchi M."/>
            <person name="Akimitsu K."/>
            <person name="Kataoka I."/>
        </authorList>
    </citation>
    <scope>NUCLEOTIDE SEQUENCE [LARGE SCALE GENOMIC DNA]</scope>
    <source>
        <strain evidence="4">cv. Fuchu</strain>
    </source>
</reference>
<evidence type="ECO:0000259" key="2">
    <source>
        <dbReference type="Pfam" id="PF06943"/>
    </source>
</evidence>
<evidence type="ECO:0000256" key="1">
    <source>
        <dbReference type="SAM" id="MobiDB-lite"/>
    </source>
</evidence>
<comment type="caution">
    <text evidence="3">The sequence shown here is derived from an EMBL/GenBank/DDBJ whole genome shotgun (WGS) entry which is preliminary data.</text>
</comment>
<dbReference type="Proteomes" id="UP000585474">
    <property type="component" value="Unassembled WGS sequence"/>
</dbReference>
<dbReference type="Pfam" id="PF06943">
    <property type="entry name" value="zf-LSD1"/>
    <property type="match status" value="1"/>
</dbReference>
<proteinExistence type="predicted"/>
<dbReference type="NCBIfam" id="TIGR01053">
    <property type="entry name" value="LSD1"/>
    <property type="match status" value="1"/>
</dbReference>
<evidence type="ECO:0000313" key="3">
    <source>
        <dbReference type="EMBL" id="GFY82022.1"/>
    </source>
</evidence>
<protein>
    <submittedName>
        <fullName evidence="3">Metacaspase 1</fullName>
    </submittedName>
</protein>
<feature type="region of interest" description="Disordered" evidence="1">
    <location>
        <begin position="37"/>
        <end position="79"/>
    </location>
</feature>
<evidence type="ECO:0000313" key="4">
    <source>
        <dbReference type="Proteomes" id="UP000585474"/>
    </source>
</evidence>
<sequence length="150" mass="16420">MLMLVDCSNCRTPLQLPPGVSSIRCSPMPCRDTCRRSSRRSPASCLQPPLPSAASGSVAIQSSATGPAAVGARPQESRDLRDLVPELAERTQGLHQRRQVTGRYVWRTIVPDQVYGKEQVVGRSFPSVAVMMIKPLLIQLLCPRSLQLVQ</sequence>
<dbReference type="AlphaFoldDB" id="A0A7J0E6W4"/>
<accession>A0A7J0E6W4</accession>
<feature type="compositionally biased region" description="Polar residues" evidence="1">
    <location>
        <begin position="54"/>
        <end position="65"/>
    </location>
</feature>
<keyword evidence="4" id="KW-1185">Reference proteome</keyword>
<dbReference type="InterPro" id="IPR005735">
    <property type="entry name" value="Znf_LSD1"/>
</dbReference>
<dbReference type="EMBL" id="BJWL01000002">
    <property type="protein sequence ID" value="GFY82022.1"/>
    <property type="molecule type" value="Genomic_DNA"/>
</dbReference>